<dbReference type="GO" id="GO:0009007">
    <property type="term" value="F:site-specific DNA-methyltransferase (adenine-specific) activity"/>
    <property type="evidence" value="ECO:0007669"/>
    <property type="project" value="UniProtKB-EC"/>
</dbReference>
<evidence type="ECO:0000256" key="6">
    <source>
        <dbReference type="ARBA" id="ARBA00022747"/>
    </source>
</evidence>
<dbReference type="AlphaFoldDB" id="A0A4Y1MPN2"/>
<organism evidence="13">
    <name type="scientific">Roseomonas mucosa</name>
    <dbReference type="NCBI Taxonomy" id="207340"/>
    <lineage>
        <taxon>Bacteria</taxon>
        <taxon>Pseudomonadati</taxon>
        <taxon>Pseudomonadota</taxon>
        <taxon>Alphaproteobacteria</taxon>
        <taxon>Acetobacterales</taxon>
        <taxon>Roseomonadaceae</taxon>
        <taxon>Roseomonas</taxon>
    </lineage>
</organism>
<dbReference type="InterPro" id="IPR029063">
    <property type="entry name" value="SAM-dependent_MTases_sf"/>
</dbReference>
<evidence type="ECO:0000259" key="12">
    <source>
        <dbReference type="Pfam" id="PF22240"/>
    </source>
</evidence>
<comment type="similarity">
    <text evidence="1">Belongs to the N(4)/N(6)-methyltransferase family.</text>
</comment>
<keyword evidence="13" id="KW-0547">Nucleotide-binding</keyword>
<dbReference type="InterPro" id="IPR050953">
    <property type="entry name" value="N4_N6_ade-DNA_methylase"/>
</dbReference>
<protein>
    <recommendedName>
        <fullName evidence="2">site-specific DNA-methyltransferase (adenine-specific)</fullName>
        <ecNumber evidence="2">2.1.1.72</ecNumber>
    </recommendedName>
</protein>
<evidence type="ECO:0000256" key="2">
    <source>
        <dbReference type="ARBA" id="ARBA00011900"/>
    </source>
</evidence>
<sequence length="977" mass="111554">MPLGYWEAKDDQDDLNEEIAKKLRRGYPQDNIIFEDSREAVLIQNRVQVLRCSVADGDELYRLLTLFFSYERKEISDFRKAVEQFKHDLPAVLDALRDKISAAYKSNRKFSARALAFLSHARNTINPAVTEADVREMLIQHILTEEIFAHVFNESDFHRQNNIASQLYSLEGEFFKGPVKRNTLKGLEPYYATIRSAAALITSHTEKQRFLKVIYENFYKVYDPKKADKLGVVYTPNDIVRFMIDSADWLTQKHFGKALIDRGVEILDPAAGTGTFVCELLEHFRGDPKKLTWKYINELHANEVAILPYYVANLNIEATYSQITGKYVEFPSLCFVDTLDNISGLGIRRGHQHDLLAALSDENIERVKRQNRAKISVVIGNPPYYANQQSESDNNKSRAYPHIDELIKQSYIKESSAQKTKLYDMYARFFRWATDRLGDDGVIAFVTNNSFVKKANYDGFRKIAAEQFCDIYIIDFKGDARTSGEVRRREGDNIFENAIKVGVAVSFLVRKSATRDCTIHYAEVPDFAKLEEKQAFIAGKTLNDIALLTVSPDAKHSWTGFAENSWDAFPPVASKTTRAAKNDSQARAIFRTYALGVSTNRDEWLYDLSHARVLAKAEALVKAYDQVPPNAVSLPDTVKWSRNLKRRHQQARSESFNPRLVRRANYRPFVPRWLYQSSLFIDEPGGLETFFPLGRPNEAICFSDVGSRTGTCILAINGPADLHFGAAIDAYQQLPRYRYSSSGDQSDNITDWALRLFEKMYGKQGTLDPKRFATSDDTPAPPRGAKGSVSRATGGRKLTKDSIFHYVYAVLYDPVYRQTYALNLRRDFPRIPFYCDFWQWVDWGSRLVALHTGYETVEPWPLERREKAVRPGAPKNVSPKVLLSADKAFGVVHLDSQTDLAGIPAEVWEYRLGNRCGVEWVLEQFKERRPKDPVLATSFDSYCFADHKDQVIELLAKVTRVSVETVKISEDMKSLPR</sequence>
<feature type="domain" description="DNA methylase adenine-specific" evidence="9">
    <location>
        <begin position="212"/>
        <end position="315"/>
    </location>
</feature>
<keyword evidence="3" id="KW-0489">Methyltransferase</keyword>
<dbReference type="GO" id="GO:0032259">
    <property type="term" value="P:methylation"/>
    <property type="evidence" value="ECO:0007669"/>
    <property type="project" value="UniProtKB-KW"/>
</dbReference>
<keyword evidence="5" id="KW-0949">S-adenosyl-L-methionine</keyword>
<dbReference type="InterPro" id="IPR053980">
    <property type="entry name" value="ISP_coupler"/>
</dbReference>
<evidence type="ECO:0000313" key="13">
    <source>
        <dbReference type="EMBL" id="AWV19952.1"/>
    </source>
</evidence>
<evidence type="ECO:0000256" key="8">
    <source>
        <dbReference type="SAM" id="MobiDB-lite"/>
    </source>
</evidence>
<evidence type="ECO:0000256" key="4">
    <source>
        <dbReference type="ARBA" id="ARBA00022679"/>
    </source>
</evidence>
<dbReference type="EMBL" id="CP025184">
    <property type="protein sequence ID" value="AWV19952.1"/>
    <property type="molecule type" value="Genomic_DNA"/>
</dbReference>
<reference evidence="13" key="1">
    <citation type="submission" date="2017-12" db="EMBL/GenBank/DDBJ databases">
        <authorList>
            <person name="Martens C."/>
            <person name="Dahlstrom E."/>
            <person name="Barbian K."/>
            <person name="Sykora L."/>
            <person name="Ricklefs S."/>
            <person name="Bruno D."/>
            <person name="Anzick I."/>
            <person name="Myles I."/>
            <person name="Datta S.K."/>
        </authorList>
    </citation>
    <scope>NUCLEOTIDE SEQUENCE</scope>
    <source>
        <strain evidence="13">AD2</strain>
        <plasmid evidence="13">p3-AD2</plasmid>
    </source>
</reference>
<dbReference type="PROSITE" id="PS00092">
    <property type="entry name" value="N6_MTASE"/>
    <property type="match status" value="1"/>
</dbReference>
<dbReference type="SUPFAM" id="SSF53335">
    <property type="entry name" value="S-adenosyl-L-methionine-dependent methyltransferases"/>
    <property type="match status" value="1"/>
</dbReference>
<feature type="domain" description="Type ISP restriction-modification enzyme LLaBIII C-terminal specificity" evidence="11">
    <location>
        <begin position="588"/>
        <end position="954"/>
    </location>
</feature>
<evidence type="ECO:0000256" key="3">
    <source>
        <dbReference type="ARBA" id="ARBA00022603"/>
    </source>
</evidence>
<keyword evidence="13" id="KW-0067">ATP-binding</keyword>
<comment type="catalytic activity">
    <reaction evidence="7">
        <text>a 2'-deoxyadenosine in DNA + S-adenosyl-L-methionine = an N(6)-methyl-2'-deoxyadenosine in DNA + S-adenosyl-L-homocysteine + H(+)</text>
        <dbReference type="Rhea" id="RHEA:15197"/>
        <dbReference type="Rhea" id="RHEA-COMP:12418"/>
        <dbReference type="Rhea" id="RHEA-COMP:12419"/>
        <dbReference type="ChEBI" id="CHEBI:15378"/>
        <dbReference type="ChEBI" id="CHEBI:57856"/>
        <dbReference type="ChEBI" id="CHEBI:59789"/>
        <dbReference type="ChEBI" id="CHEBI:90615"/>
        <dbReference type="ChEBI" id="CHEBI:90616"/>
        <dbReference type="EC" id="2.1.1.72"/>
    </reaction>
</comment>
<dbReference type="PRINTS" id="PR00507">
    <property type="entry name" value="N12N6MTFRASE"/>
</dbReference>
<dbReference type="REBASE" id="371657">
    <property type="entry name" value="RmuAD2ORF5477P"/>
</dbReference>
<dbReference type="Pfam" id="PF02384">
    <property type="entry name" value="N6_Mtase"/>
    <property type="match status" value="1"/>
</dbReference>
<gene>
    <name evidence="13" type="ORF">RADP37_05477</name>
</gene>
<feature type="domain" description="Type II methyltransferase M.TaqI-like" evidence="10">
    <location>
        <begin position="368"/>
        <end position="478"/>
    </location>
</feature>
<keyword evidence="13" id="KW-0378">Hydrolase</keyword>
<dbReference type="RefSeq" id="WP_314216670.1">
    <property type="nucleotide sequence ID" value="NZ_CP025184.1"/>
</dbReference>
<dbReference type="EC" id="2.1.1.72" evidence="2"/>
<dbReference type="PANTHER" id="PTHR33841">
    <property type="entry name" value="DNA METHYLTRANSFERASE YEEA-RELATED"/>
    <property type="match status" value="1"/>
</dbReference>
<name>A0A4Y1MPN2_9PROT</name>
<keyword evidence="13" id="KW-0614">Plasmid</keyword>
<keyword evidence="4" id="KW-0808">Transferase</keyword>
<proteinExistence type="inferred from homology"/>
<accession>A0A4Y1MPN2</accession>
<dbReference type="InterPro" id="IPR041635">
    <property type="entry name" value="Type_ISP_LLaBIII_C"/>
</dbReference>
<dbReference type="InterPro" id="IPR003356">
    <property type="entry name" value="DNA_methylase_A-5"/>
</dbReference>
<dbReference type="GO" id="GO:0003677">
    <property type="term" value="F:DNA binding"/>
    <property type="evidence" value="ECO:0007669"/>
    <property type="project" value="InterPro"/>
</dbReference>
<feature type="region of interest" description="Disordered" evidence="8">
    <location>
        <begin position="768"/>
        <end position="793"/>
    </location>
</feature>
<evidence type="ECO:0000259" key="10">
    <source>
        <dbReference type="Pfam" id="PF07669"/>
    </source>
</evidence>
<evidence type="ECO:0000259" key="9">
    <source>
        <dbReference type="Pfam" id="PF02384"/>
    </source>
</evidence>
<evidence type="ECO:0000256" key="5">
    <source>
        <dbReference type="ARBA" id="ARBA00022691"/>
    </source>
</evidence>
<keyword evidence="6" id="KW-0680">Restriction system</keyword>
<dbReference type="Pfam" id="PF18135">
    <property type="entry name" value="Type_ISP_C"/>
    <property type="match status" value="1"/>
</dbReference>
<dbReference type="GO" id="GO:0009307">
    <property type="term" value="P:DNA restriction-modification system"/>
    <property type="evidence" value="ECO:0007669"/>
    <property type="project" value="UniProtKB-KW"/>
</dbReference>
<dbReference type="InterPro" id="IPR011639">
    <property type="entry name" value="MethylTrfase_TaqI-like_dom"/>
</dbReference>
<dbReference type="GO" id="GO:0004386">
    <property type="term" value="F:helicase activity"/>
    <property type="evidence" value="ECO:0007669"/>
    <property type="project" value="UniProtKB-KW"/>
</dbReference>
<dbReference type="InterPro" id="IPR002052">
    <property type="entry name" value="DNA_methylase_N6_adenine_CS"/>
</dbReference>
<feature type="domain" description="Type ISP restriction-modification enzyme coupler" evidence="12">
    <location>
        <begin position="83"/>
        <end position="204"/>
    </location>
</feature>
<keyword evidence="13" id="KW-0347">Helicase</keyword>
<dbReference type="GO" id="GO:0008170">
    <property type="term" value="F:N-methyltransferase activity"/>
    <property type="evidence" value="ECO:0007669"/>
    <property type="project" value="InterPro"/>
</dbReference>
<dbReference type="Pfam" id="PF22240">
    <property type="entry name" value="ISP_coupler"/>
    <property type="match status" value="1"/>
</dbReference>
<dbReference type="Gene3D" id="3.40.50.150">
    <property type="entry name" value="Vaccinia Virus protein VP39"/>
    <property type="match status" value="1"/>
</dbReference>
<evidence type="ECO:0000256" key="7">
    <source>
        <dbReference type="ARBA" id="ARBA00047942"/>
    </source>
</evidence>
<dbReference type="PANTHER" id="PTHR33841:SF1">
    <property type="entry name" value="DNA METHYLTRANSFERASE A"/>
    <property type="match status" value="1"/>
</dbReference>
<evidence type="ECO:0000259" key="11">
    <source>
        <dbReference type="Pfam" id="PF18135"/>
    </source>
</evidence>
<dbReference type="Pfam" id="PF07669">
    <property type="entry name" value="Eco57I"/>
    <property type="match status" value="1"/>
</dbReference>
<evidence type="ECO:0000256" key="1">
    <source>
        <dbReference type="ARBA" id="ARBA00006594"/>
    </source>
</evidence>
<geneLocation type="plasmid" evidence="13">
    <name>p3-AD2</name>
</geneLocation>